<keyword evidence="3" id="KW-1185">Reference proteome</keyword>
<accession>A0A5N4C6A7</accession>
<evidence type="ECO:0000313" key="3">
    <source>
        <dbReference type="Proteomes" id="UP000299084"/>
    </source>
</evidence>
<evidence type="ECO:0000313" key="2">
    <source>
        <dbReference type="EMBL" id="KAB1254438.1"/>
    </source>
</evidence>
<protein>
    <submittedName>
        <fullName evidence="2">Uncharacterized protein</fullName>
    </submittedName>
</protein>
<name>A0A5N4C6A7_CAMDR</name>
<gene>
    <name evidence="2" type="ORF">Cadr_000029202</name>
</gene>
<sequence length="50" mass="5248">MQCAEGDSPRGPNGELRATPVFTLQEPGPGKGLRQCDFTSRVAPPPPRAG</sequence>
<proteinExistence type="predicted"/>
<dbReference type="Proteomes" id="UP000299084">
    <property type="component" value="Unassembled WGS sequence"/>
</dbReference>
<dbReference type="AlphaFoldDB" id="A0A5N4C6A7"/>
<feature type="region of interest" description="Disordered" evidence="1">
    <location>
        <begin position="1"/>
        <end position="50"/>
    </location>
</feature>
<organism evidence="2 3">
    <name type="scientific">Camelus dromedarius</name>
    <name type="common">Dromedary</name>
    <name type="synonym">Arabian camel</name>
    <dbReference type="NCBI Taxonomy" id="9838"/>
    <lineage>
        <taxon>Eukaryota</taxon>
        <taxon>Metazoa</taxon>
        <taxon>Chordata</taxon>
        <taxon>Craniata</taxon>
        <taxon>Vertebrata</taxon>
        <taxon>Euteleostomi</taxon>
        <taxon>Mammalia</taxon>
        <taxon>Eutheria</taxon>
        <taxon>Laurasiatheria</taxon>
        <taxon>Artiodactyla</taxon>
        <taxon>Tylopoda</taxon>
        <taxon>Camelidae</taxon>
        <taxon>Camelus</taxon>
    </lineage>
</organism>
<evidence type="ECO:0000256" key="1">
    <source>
        <dbReference type="SAM" id="MobiDB-lite"/>
    </source>
</evidence>
<comment type="caution">
    <text evidence="2">The sequence shown here is derived from an EMBL/GenBank/DDBJ whole genome shotgun (WGS) entry which is preliminary data.</text>
</comment>
<dbReference type="EMBL" id="JWIN03000034">
    <property type="protein sequence ID" value="KAB1254438.1"/>
    <property type="molecule type" value="Genomic_DNA"/>
</dbReference>
<reference evidence="2 3" key="1">
    <citation type="journal article" date="2019" name="Mol. Ecol. Resour.">
        <title>Improving Illumina assemblies with Hi-C and long reads: an example with the North African dromedary.</title>
        <authorList>
            <person name="Elbers J.P."/>
            <person name="Rogers M.F."/>
            <person name="Perelman P.L."/>
            <person name="Proskuryakova A.A."/>
            <person name="Serdyukova N.A."/>
            <person name="Johnson W.E."/>
            <person name="Horin P."/>
            <person name="Corander J."/>
            <person name="Murphy D."/>
            <person name="Burger P.A."/>
        </authorList>
    </citation>
    <scope>NUCLEOTIDE SEQUENCE [LARGE SCALE GENOMIC DNA]</scope>
    <source>
        <strain evidence="2">Drom800</strain>
        <tissue evidence="2">Blood</tissue>
    </source>
</reference>